<feature type="domain" description="EamA" evidence="2">
    <location>
        <begin position="149"/>
        <end position="282"/>
    </location>
</feature>
<feature type="transmembrane region" description="Helical" evidence="1">
    <location>
        <begin position="6"/>
        <end position="25"/>
    </location>
</feature>
<dbReference type="Gene3D" id="1.10.3730.20">
    <property type="match status" value="2"/>
</dbReference>
<comment type="caution">
    <text evidence="3">The sequence shown here is derived from an EMBL/GenBank/DDBJ whole genome shotgun (WGS) entry which is preliminary data.</text>
</comment>
<evidence type="ECO:0000313" key="4">
    <source>
        <dbReference type="Proteomes" id="UP000178603"/>
    </source>
</evidence>
<dbReference type="GO" id="GO:0016020">
    <property type="term" value="C:membrane"/>
    <property type="evidence" value="ECO:0007669"/>
    <property type="project" value="InterPro"/>
</dbReference>
<dbReference type="AlphaFoldDB" id="A0A1F8AUW1"/>
<feature type="transmembrane region" description="Helical" evidence="1">
    <location>
        <begin position="148"/>
        <end position="163"/>
    </location>
</feature>
<gene>
    <name evidence="3" type="ORF">A3E44_03325</name>
</gene>
<feature type="transmembrane region" description="Helical" evidence="1">
    <location>
        <begin position="213"/>
        <end position="234"/>
    </location>
</feature>
<feature type="transmembrane region" description="Helical" evidence="1">
    <location>
        <begin position="119"/>
        <end position="136"/>
    </location>
</feature>
<keyword evidence="1" id="KW-0812">Transmembrane</keyword>
<dbReference type="InterPro" id="IPR037185">
    <property type="entry name" value="EmrE-like"/>
</dbReference>
<organism evidence="3 4">
    <name type="scientific">Candidatus Woesebacteria bacterium RIFCSPHIGHO2_12_FULL_41_24</name>
    <dbReference type="NCBI Taxonomy" id="1802510"/>
    <lineage>
        <taxon>Bacteria</taxon>
        <taxon>Candidatus Woeseibacteriota</taxon>
    </lineage>
</organism>
<accession>A0A1F8AUW1</accession>
<dbReference type="Pfam" id="PF00892">
    <property type="entry name" value="EamA"/>
    <property type="match status" value="2"/>
</dbReference>
<dbReference type="InterPro" id="IPR000620">
    <property type="entry name" value="EamA_dom"/>
</dbReference>
<feature type="transmembrane region" description="Helical" evidence="1">
    <location>
        <begin position="93"/>
        <end position="113"/>
    </location>
</feature>
<evidence type="ECO:0000313" key="3">
    <source>
        <dbReference type="EMBL" id="OGM55289.1"/>
    </source>
</evidence>
<dbReference type="Proteomes" id="UP000178603">
    <property type="component" value="Unassembled WGS sequence"/>
</dbReference>
<evidence type="ECO:0000256" key="1">
    <source>
        <dbReference type="SAM" id="Phobius"/>
    </source>
</evidence>
<name>A0A1F8AUW1_9BACT</name>
<dbReference type="EMBL" id="MGGW01000004">
    <property type="protein sequence ID" value="OGM55289.1"/>
    <property type="molecule type" value="Genomic_DNA"/>
</dbReference>
<protein>
    <recommendedName>
        <fullName evidence="2">EamA domain-containing protein</fullName>
    </recommendedName>
</protein>
<evidence type="ECO:0000259" key="2">
    <source>
        <dbReference type="Pfam" id="PF00892"/>
    </source>
</evidence>
<keyword evidence="1" id="KW-1133">Transmembrane helix</keyword>
<feature type="transmembrane region" description="Helical" evidence="1">
    <location>
        <begin position="65"/>
        <end position="86"/>
    </location>
</feature>
<dbReference type="SUPFAM" id="SSF103481">
    <property type="entry name" value="Multidrug resistance efflux transporter EmrE"/>
    <property type="match status" value="2"/>
</dbReference>
<reference evidence="3 4" key="1">
    <citation type="journal article" date="2016" name="Nat. Commun.">
        <title>Thousands of microbial genomes shed light on interconnected biogeochemical processes in an aquifer system.</title>
        <authorList>
            <person name="Anantharaman K."/>
            <person name="Brown C.T."/>
            <person name="Hug L.A."/>
            <person name="Sharon I."/>
            <person name="Castelle C.J."/>
            <person name="Probst A.J."/>
            <person name="Thomas B.C."/>
            <person name="Singh A."/>
            <person name="Wilkins M.J."/>
            <person name="Karaoz U."/>
            <person name="Brodie E.L."/>
            <person name="Williams K.H."/>
            <person name="Hubbard S.S."/>
            <person name="Banfield J.F."/>
        </authorList>
    </citation>
    <scope>NUCLEOTIDE SEQUENCE [LARGE SCALE GENOMIC DNA]</scope>
</reference>
<feature type="transmembrane region" description="Helical" evidence="1">
    <location>
        <begin position="240"/>
        <end position="259"/>
    </location>
</feature>
<proteinExistence type="predicted"/>
<dbReference type="PANTHER" id="PTHR22911">
    <property type="entry name" value="ACYL-MALONYL CONDENSING ENZYME-RELATED"/>
    <property type="match status" value="1"/>
</dbReference>
<feature type="transmembrane region" description="Helical" evidence="1">
    <location>
        <begin position="175"/>
        <end position="193"/>
    </location>
</feature>
<feature type="domain" description="EamA" evidence="2">
    <location>
        <begin position="2"/>
        <end position="136"/>
    </location>
</feature>
<feature type="transmembrane region" description="Helical" evidence="1">
    <location>
        <begin position="32"/>
        <end position="53"/>
    </location>
</feature>
<sequence length="283" mass="31995">MTWQVLIFISVILFSVGTLFQRVLMERKASDPIAYSIVFQLLTGLIIGFYGFLFENMSFPEVIPLVNILLMTLLWTFANIFSFTALKHIDVSRFTVVFSSRLFFTVVASSLFLSEFLTAQQWLGAVLIFASIYVVTQKSGEKFALTKYDTFSILAAMAFGFANTNDRFMLKTFNLYPYVSIAFIFPAVFTALVKPKHLKSLRVFADKTIFKNMVFLCLFYTVSSLTFFRALQIAPNSSQVVAVNLTSVILTVLLAIVFLKERENLRRKILGAVLSFIGLLLVG</sequence>
<keyword evidence="1" id="KW-0472">Membrane</keyword>